<comment type="subcellular location">
    <subcellularLocation>
        <location evidence="1">Cell membrane</location>
        <topology evidence="1">Multi-pass membrane protein</topology>
    </subcellularLocation>
</comment>
<feature type="transmembrane region" description="Helical" evidence="8">
    <location>
        <begin position="281"/>
        <end position="304"/>
    </location>
</feature>
<dbReference type="InterPro" id="IPR000522">
    <property type="entry name" value="ABC_transptr_permease_BtuC"/>
</dbReference>
<dbReference type="GO" id="GO:0033214">
    <property type="term" value="P:siderophore-iron import into cell"/>
    <property type="evidence" value="ECO:0007669"/>
    <property type="project" value="TreeGrafter"/>
</dbReference>
<evidence type="ECO:0000313" key="10">
    <source>
        <dbReference type="Proteomes" id="UP000282930"/>
    </source>
</evidence>
<feature type="transmembrane region" description="Helical" evidence="8">
    <location>
        <begin position="148"/>
        <end position="172"/>
    </location>
</feature>
<gene>
    <name evidence="9" type="ORF">ELD05_09600</name>
</gene>
<dbReference type="PANTHER" id="PTHR30472:SF25">
    <property type="entry name" value="ABC TRANSPORTER PERMEASE PROTEIN MJ0876-RELATED"/>
    <property type="match status" value="1"/>
</dbReference>
<dbReference type="CDD" id="cd06550">
    <property type="entry name" value="TM_ABC_iron-siderophores_like"/>
    <property type="match status" value="1"/>
</dbReference>
<dbReference type="KEGG" id="ccha:ELD05_09600"/>
<dbReference type="GO" id="GO:0022857">
    <property type="term" value="F:transmembrane transporter activity"/>
    <property type="evidence" value="ECO:0007669"/>
    <property type="project" value="InterPro"/>
</dbReference>
<comment type="similarity">
    <text evidence="2">Belongs to the binding-protein-dependent transport system permease family. FecCD subfamily.</text>
</comment>
<keyword evidence="4" id="KW-1003">Cell membrane</keyword>
<dbReference type="GO" id="GO:0005886">
    <property type="term" value="C:plasma membrane"/>
    <property type="evidence" value="ECO:0007669"/>
    <property type="project" value="UniProtKB-SubCell"/>
</dbReference>
<proteinExistence type="inferred from homology"/>
<dbReference type="Gene3D" id="1.10.3470.10">
    <property type="entry name" value="ABC transporter involved in vitamin B12 uptake, BtuC"/>
    <property type="match status" value="1"/>
</dbReference>
<feature type="transmembrane region" description="Helical" evidence="8">
    <location>
        <begin position="92"/>
        <end position="112"/>
    </location>
</feature>
<dbReference type="FunFam" id="1.10.3470.10:FF:000001">
    <property type="entry name" value="Vitamin B12 ABC transporter permease BtuC"/>
    <property type="match status" value="1"/>
</dbReference>
<feature type="transmembrane region" description="Helical" evidence="8">
    <location>
        <begin position="192"/>
        <end position="214"/>
    </location>
</feature>
<sequence length="336" mass="36288">MKKVLVVLCVILLIVFVVSIGVGSVFIPPLRVLKVIFSLIGFKVPGVNQMDLTIIGQIRLPRIIIAMIVGMSLSVAGALVQGLYRNPMADPGIIGTSSGASLGAISCIALSFNTISIFYLPLFSFVGALGISFLVYKLATKDGKTPILNLILIGIAVSTFISSINSLILSNINQYQVSEYIFWMLGGLDSRSWTHVKISFVPLVILILCSLIFAKRINILILGEEESYTIGVNPERLKKRLLILVSLLTGIAVSVSGAISFVGLITPHILRLIVGSDYRKLIPASILGGGIFLIVCDTIARVLFSPIEVKVGIITSIVGAPYFLYLLKKRENEVTI</sequence>
<keyword evidence="7 8" id="KW-0472">Membrane</keyword>
<evidence type="ECO:0000256" key="6">
    <source>
        <dbReference type="ARBA" id="ARBA00022989"/>
    </source>
</evidence>
<evidence type="ECO:0000256" key="4">
    <source>
        <dbReference type="ARBA" id="ARBA00022475"/>
    </source>
</evidence>
<evidence type="ECO:0000256" key="7">
    <source>
        <dbReference type="ARBA" id="ARBA00023136"/>
    </source>
</evidence>
<name>A0A3T0D739_9FIRM</name>
<reference evidence="9 10" key="1">
    <citation type="submission" date="2018-12" db="EMBL/GenBank/DDBJ databases">
        <title>Genome sequence from the cellulolytic species, Caldicellulosiruptor changbaiensis.</title>
        <authorList>
            <person name="Blumer-Schuette S.E."/>
            <person name="Mendoza C."/>
        </authorList>
    </citation>
    <scope>NUCLEOTIDE SEQUENCE [LARGE SCALE GENOMIC DNA]</scope>
    <source>
        <strain evidence="9 10">CBS-Z</strain>
    </source>
</reference>
<evidence type="ECO:0000256" key="1">
    <source>
        <dbReference type="ARBA" id="ARBA00004651"/>
    </source>
</evidence>
<dbReference type="SUPFAM" id="SSF81345">
    <property type="entry name" value="ABC transporter involved in vitamin B12 uptake, BtuC"/>
    <property type="match status" value="1"/>
</dbReference>
<dbReference type="InterPro" id="IPR037294">
    <property type="entry name" value="ABC_BtuC-like"/>
</dbReference>
<feature type="transmembrane region" description="Helical" evidence="8">
    <location>
        <begin position="118"/>
        <end position="136"/>
    </location>
</feature>
<keyword evidence="3" id="KW-0813">Transport</keyword>
<keyword evidence="6 8" id="KW-1133">Transmembrane helix</keyword>
<feature type="transmembrane region" description="Helical" evidence="8">
    <location>
        <begin position="241"/>
        <end position="269"/>
    </location>
</feature>
<dbReference type="EMBL" id="CP034791">
    <property type="protein sequence ID" value="AZT90873.1"/>
    <property type="molecule type" value="Genomic_DNA"/>
</dbReference>
<evidence type="ECO:0000256" key="8">
    <source>
        <dbReference type="SAM" id="Phobius"/>
    </source>
</evidence>
<dbReference type="Proteomes" id="UP000282930">
    <property type="component" value="Chromosome"/>
</dbReference>
<evidence type="ECO:0000256" key="2">
    <source>
        <dbReference type="ARBA" id="ARBA00007935"/>
    </source>
</evidence>
<evidence type="ECO:0000256" key="3">
    <source>
        <dbReference type="ARBA" id="ARBA00022448"/>
    </source>
</evidence>
<dbReference type="PANTHER" id="PTHR30472">
    <property type="entry name" value="FERRIC ENTEROBACTIN TRANSPORT SYSTEM PERMEASE PROTEIN"/>
    <property type="match status" value="1"/>
</dbReference>
<keyword evidence="10" id="KW-1185">Reference proteome</keyword>
<dbReference type="RefSeq" id="WP_127352252.1">
    <property type="nucleotide sequence ID" value="NZ_CP034791.1"/>
</dbReference>
<feature type="transmembrane region" description="Helical" evidence="8">
    <location>
        <begin position="60"/>
        <end position="80"/>
    </location>
</feature>
<protein>
    <submittedName>
        <fullName evidence="9">Iron ABC transporter permease</fullName>
    </submittedName>
</protein>
<evidence type="ECO:0000313" key="9">
    <source>
        <dbReference type="EMBL" id="AZT90873.1"/>
    </source>
</evidence>
<evidence type="ECO:0000256" key="5">
    <source>
        <dbReference type="ARBA" id="ARBA00022692"/>
    </source>
</evidence>
<organism evidence="9 10">
    <name type="scientific">Caldicellulosiruptor changbaiensis</name>
    <dbReference type="NCBI Taxonomy" id="1222016"/>
    <lineage>
        <taxon>Bacteria</taxon>
        <taxon>Bacillati</taxon>
        <taxon>Bacillota</taxon>
        <taxon>Bacillota incertae sedis</taxon>
        <taxon>Caldicellulosiruptorales</taxon>
        <taxon>Caldicellulosiruptoraceae</taxon>
        <taxon>Caldicellulosiruptor</taxon>
    </lineage>
</organism>
<accession>A0A3T0D739</accession>
<keyword evidence="5 8" id="KW-0812">Transmembrane</keyword>
<dbReference type="Pfam" id="PF01032">
    <property type="entry name" value="FecCD"/>
    <property type="match status" value="1"/>
</dbReference>
<dbReference type="AlphaFoldDB" id="A0A3T0D739"/>